<dbReference type="SUPFAM" id="SSF48452">
    <property type="entry name" value="TPR-like"/>
    <property type="match status" value="1"/>
</dbReference>
<dbReference type="Gene3D" id="1.25.40.10">
    <property type="entry name" value="Tetratricopeptide repeat domain"/>
    <property type="match status" value="1"/>
</dbReference>
<dbReference type="SMART" id="SM00028">
    <property type="entry name" value="TPR"/>
    <property type="match status" value="2"/>
</dbReference>
<keyword evidence="2" id="KW-0802">TPR repeat</keyword>
<gene>
    <name evidence="3" type="ORF">PTTW11_03138</name>
</gene>
<evidence type="ECO:0000256" key="1">
    <source>
        <dbReference type="ARBA" id="ARBA00022737"/>
    </source>
</evidence>
<dbReference type="PANTHER" id="PTHR45641:SF19">
    <property type="entry name" value="NEPHROCYSTIN-3"/>
    <property type="match status" value="1"/>
</dbReference>
<organism evidence="3 4">
    <name type="scientific">Pyrenophora teres f. teres</name>
    <dbReference type="NCBI Taxonomy" id="97479"/>
    <lineage>
        <taxon>Eukaryota</taxon>
        <taxon>Fungi</taxon>
        <taxon>Dikarya</taxon>
        <taxon>Ascomycota</taxon>
        <taxon>Pezizomycotina</taxon>
        <taxon>Dothideomycetes</taxon>
        <taxon>Pleosporomycetidae</taxon>
        <taxon>Pleosporales</taxon>
        <taxon>Pleosporineae</taxon>
        <taxon>Pleosporaceae</taxon>
        <taxon>Pyrenophora</taxon>
    </lineage>
</organism>
<proteinExistence type="predicted"/>
<accession>A0A6S6VD02</accession>
<dbReference type="AlphaFoldDB" id="A0A6S6VD02"/>
<dbReference type="PANTHER" id="PTHR45641">
    <property type="entry name" value="TETRATRICOPEPTIDE REPEAT PROTEIN (AFU_ORTHOLOGUE AFUA_6G03870)"/>
    <property type="match status" value="1"/>
</dbReference>
<protein>
    <submittedName>
        <fullName evidence="3">Tetratricopeptide repeat domain containing protein</fullName>
    </submittedName>
</protein>
<dbReference type="EMBL" id="HG992979">
    <property type="protein sequence ID" value="CAE7020778.1"/>
    <property type="molecule type" value="Genomic_DNA"/>
</dbReference>
<name>A0A6S6VD02_9PLEO</name>
<dbReference type="InterPro" id="IPR011990">
    <property type="entry name" value="TPR-like_helical_dom_sf"/>
</dbReference>
<dbReference type="Pfam" id="PF13424">
    <property type="entry name" value="TPR_12"/>
    <property type="match status" value="1"/>
</dbReference>
<evidence type="ECO:0000256" key="2">
    <source>
        <dbReference type="ARBA" id="ARBA00022803"/>
    </source>
</evidence>
<keyword evidence="1" id="KW-0677">Repeat</keyword>
<evidence type="ECO:0000313" key="4">
    <source>
        <dbReference type="Proteomes" id="UP000472372"/>
    </source>
</evidence>
<evidence type="ECO:0000313" key="3">
    <source>
        <dbReference type="EMBL" id="CAE7020778.1"/>
    </source>
</evidence>
<dbReference type="PROSITE" id="PS50005">
    <property type="entry name" value="TPR"/>
    <property type="match status" value="1"/>
</dbReference>
<dbReference type="Proteomes" id="UP000472372">
    <property type="component" value="Chromosome 3"/>
</dbReference>
<reference evidence="3" key="1">
    <citation type="submission" date="2021-02" db="EMBL/GenBank/DDBJ databases">
        <authorList>
            <person name="Syme A R."/>
            <person name="Syme A R."/>
            <person name="Moolhuijzen P."/>
        </authorList>
    </citation>
    <scope>NUCLEOTIDE SEQUENCE</scope>
    <source>
        <strain evidence="3">W1-1</strain>
    </source>
</reference>
<sequence length="197" mass="22265">MAPEWFCELTSDRLVFNKAVKVLCDYALVEADATLGEGSKESRGYGMHSCVHAWTKHIVNESWDDEMAGLALSSVNTVLAGREDETTMIDAIHRLGYLYRNQGKLDAAEAMCQRALQGYEKALRRDHTSTLQTVNNLGVLYDHQGKLDKAKEMYQRALQGYEKHFESDYPRCRSLRRALTTLQDCIATQSLGAKRDP</sequence>
<dbReference type="InterPro" id="IPR019734">
    <property type="entry name" value="TPR_rpt"/>
</dbReference>